<keyword evidence="2" id="KW-1185">Reference proteome</keyword>
<dbReference type="eggNOG" id="COG3541">
    <property type="taxonomic scope" value="Bacteria"/>
</dbReference>
<comment type="caution">
    <text evidence="1">The sequence shown here is derived from an EMBL/GenBank/DDBJ whole genome shotgun (WGS) entry which is preliminary data.</text>
</comment>
<dbReference type="STRING" id="313628.LNTAR_00230"/>
<gene>
    <name evidence="1" type="ORF">LNTAR_00230</name>
</gene>
<evidence type="ECO:0008006" key="3">
    <source>
        <dbReference type="Google" id="ProtNLM"/>
    </source>
</evidence>
<dbReference type="OrthoDB" id="243791at2"/>
<dbReference type="Pfam" id="PF10127">
    <property type="entry name" value="RlaP"/>
    <property type="match status" value="1"/>
</dbReference>
<reference evidence="1 2" key="1">
    <citation type="journal article" date="2010" name="J. Bacteriol.">
        <title>Genome sequence of Lentisphaera araneosa HTCC2155T, the type species of the order Lentisphaerales in the phylum Lentisphaerae.</title>
        <authorList>
            <person name="Thrash J.C."/>
            <person name="Cho J.C."/>
            <person name="Vergin K.L."/>
            <person name="Morris R.M."/>
            <person name="Giovannoni S.J."/>
        </authorList>
    </citation>
    <scope>NUCLEOTIDE SEQUENCE [LARGE SCALE GENOMIC DNA]</scope>
    <source>
        <strain evidence="1 2">HTCC2155</strain>
    </source>
</reference>
<protein>
    <recommendedName>
        <fullName evidence="3">Nucleotidyltransferase</fullName>
    </recommendedName>
</protein>
<dbReference type="InterPro" id="IPR018775">
    <property type="entry name" value="RlaP"/>
</dbReference>
<dbReference type="EMBL" id="ABCK01000007">
    <property type="protein sequence ID" value="EDM27781.1"/>
    <property type="molecule type" value="Genomic_DNA"/>
</dbReference>
<dbReference type="Proteomes" id="UP000004947">
    <property type="component" value="Unassembled WGS sequence"/>
</dbReference>
<name>A6DK83_9BACT</name>
<evidence type="ECO:0000313" key="1">
    <source>
        <dbReference type="EMBL" id="EDM27781.1"/>
    </source>
</evidence>
<dbReference type="AlphaFoldDB" id="A6DK83"/>
<sequence>MFKNLDDLLKSKNKYVLYEAIAGSHAYGTNHAGSDKDIKGIFIFPATYYLLEVDPIKQFSDDKNDIVYYSLKRFIELASKANPNIIEMLWMPMDCELYRSPIVEKLFASREMFITKQAYDSHVNYARAQIKKAKGKNKWVNNPQPIDTPKREDFCWFIPLESNKPFRPQSLKTCKLNLNHFHVSAVEHSQSLYRLYEYGNKAKGVFRNGELVCESIPLEDEDLLCKGLLLFNEAAYECARRDHKNYWEWRSKRNETRWIGQEEGLRDYDAKNMLHTFRLLLSGKNILEKGEPTVRFKGEELRLLCDIRDGKFQYDELIQKVEIMLDELNSSYLNSNLPEEVDESKLKELLLNINELWEVRNK</sequence>
<evidence type="ECO:0000313" key="2">
    <source>
        <dbReference type="Proteomes" id="UP000004947"/>
    </source>
</evidence>
<proteinExistence type="predicted"/>
<accession>A6DK83</accession>
<dbReference type="PANTHER" id="PTHR34817:SF1">
    <property type="entry name" value="NUCLEOTIDYLTRANSFERASE"/>
    <property type="match status" value="1"/>
</dbReference>
<organism evidence="1 2">
    <name type="scientific">Lentisphaera araneosa HTCC2155</name>
    <dbReference type="NCBI Taxonomy" id="313628"/>
    <lineage>
        <taxon>Bacteria</taxon>
        <taxon>Pseudomonadati</taxon>
        <taxon>Lentisphaerota</taxon>
        <taxon>Lentisphaeria</taxon>
        <taxon>Lentisphaerales</taxon>
        <taxon>Lentisphaeraceae</taxon>
        <taxon>Lentisphaera</taxon>
    </lineage>
</organism>
<dbReference type="RefSeq" id="WP_007278296.1">
    <property type="nucleotide sequence ID" value="NZ_ABCK01000007.1"/>
</dbReference>
<dbReference type="PANTHER" id="PTHR34817">
    <property type="entry name" value="NUCLEOTIDYLTRANSFERASE"/>
    <property type="match status" value="1"/>
</dbReference>